<dbReference type="SUPFAM" id="SSF52777">
    <property type="entry name" value="CoA-dependent acyltransferases"/>
    <property type="match status" value="2"/>
</dbReference>
<dbReference type="GO" id="GO:0031177">
    <property type="term" value="F:phosphopantetheine binding"/>
    <property type="evidence" value="ECO:0007669"/>
    <property type="project" value="TreeGrafter"/>
</dbReference>
<keyword evidence="5" id="KW-1185">Reference proteome</keyword>
<reference evidence="4 5" key="2">
    <citation type="journal article" date="2017" name="Nat. Microbiol.">
        <title>Natural product diversity associated with the nematode symbionts Photorhabdus and Xenorhabdus.</title>
        <authorList>
            <person name="Tobias N.J."/>
            <person name="Wolff H."/>
            <person name="Djahanschiri B."/>
            <person name="Grundmann F."/>
            <person name="Kronenwerth M."/>
            <person name="Shi Y.M."/>
            <person name="Simonyi S."/>
            <person name="Grun P."/>
            <person name="Shapiro-Ilan D."/>
            <person name="Pidot S.J."/>
            <person name="Stinear T.P."/>
            <person name="Ebersberger I."/>
            <person name="Bode H.B."/>
        </authorList>
    </citation>
    <scope>NUCLEOTIDE SEQUENCE [LARGE SCALE GENOMIC DNA]</scope>
    <source>
        <strain evidence="4 5">DSM 17904</strain>
    </source>
</reference>
<keyword evidence="6 7" id="KW-0002">3D-structure</keyword>
<dbReference type="InterPro" id="IPR041464">
    <property type="entry name" value="TubC_N"/>
</dbReference>
<evidence type="ECO:0007829" key="6">
    <source>
        <dbReference type="PDB" id="6EWU"/>
    </source>
</evidence>
<evidence type="ECO:0007829" key="7">
    <source>
        <dbReference type="PDB" id="6EWV"/>
    </source>
</evidence>
<evidence type="ECO:0000313" key="5">
    <source>
        <dbReference type="Proteomes" id="UP000222366"/>
    </source>
</evidence>
<dbReference type="PDB" id="6EWU">
    <property type="method" value="NMR"/>
    <property type="chains" value="A=2-63"/>
</dbReference>
<evidence type="ECO:0000259" key="2">
    <source>
        <dbReference type="Pfam" id="PF18563"/>
    </source>
</evidence>
<dbReference type="AlphaFoldDB" id="A0A173DW42"/>
<feature type="domain" description="TubC N-terminal docking" evidence="2">
    <location>
        <begin position="6"/>
        <end position="55"/>
    </location>
</feature>
<name>A0A173DW42_9GAMM</name>
<dbReference type="GO" id="GO:0005737">
    <property type="term" value="C:cytoplasm"/>
    <property type="evidence" value="ECO:0007669"/>
    <property type="project" value="TreeGrafter"/>
</dbReference>
<accession>A0A173DW42</accession>
<evidence type="ECO:0000313" key="4">
    <source>
        <dbReference type="EMBL" id="PHM67656.1"/>
    </source>
</evidence>
<dbReference type="GO" id="GO:0043041">
    <property type="term" value="P:amino acid activation for nonribosomal peptide biosynthetic process"/>
    <property type="evidence" value="ECO:0007669"/>
    <property type="project" value="TreeGrafter"/>
</dbReference>
<dbReference type="PANTHER" id="PTHR45527:SF1">
    <property type="entry name" value="FATTY ACID SYNTHASE"/>
    <property type="match status" value="1"/>
</dbReference>
<evidence type="ECO:0000259" key="1">
    <source>
        <dbReference type="Pfam" id="PF00668"/>
    </source>
</evidence>
<reference evidence="3" key="1">
    <citation type="submission" date="2015-05" db="EMBL/GenBank/DDBJ databases">
        <title>Multiple mechanisms for the generation of chemical diversity occurring in parallel by monomodular nonribosomal peptide synthetases involved in rhabdopeptide biosynthesis.</title>
        <authorList>
            <person name="Cai X."/>
            <person name="Bode H.B."/>
        </authorList>
    </citation>
    <scope>NUCLEOTIDE SEQUENCE</scope>
    <source>
        <strain evidence="3">DSM 17904</strain>
    </source>
</reference>
<dbReference type="Proteomes" id="UP000222366">
    <property type="component" value="Unassembled WGS sequence"/>
</dbReference>
<dbReference type="Gene3D" id="3.30.559.10">
    <property type="entry name" value="Chloramphenicol acetyltransferase-like domain"/>
    <property type="match status" value="1"/>
</dbReference>
<protein>
    <submittedName>
        <fullName evidence="3">Nonribosomal peptide synthetase StoC</fullName>
    </submittedName>
    <submittedName>
        <fullName evidence="4">Peptide synthase</fullName>
    </submittedName>
</protein>
<dbReference type="InterPro" id="IPR001242">
    <property type="entry name" value="Condensation_dom"/>
</dbReference>
<reference evidence="6 7" key="3">
    <citation type="journal article" date="2018" name="Nat. Commun.">
        <title>Structure-based redesign of docking domain interactions modulates the product spectrum of a rhabdopeptide-synthesizing NRPS.</title>
        <authorList>
            <person name="Hacker C."/>
            <person name="Cai X."/>
            <person name="Kegler C."/>
            <person name="Zhao L."/>
            <person name="Weickhmann A.K."/>
            <person name="Wurm J.P."/>
            <person name="Bode H.B."/>
            <person name="Wohnert J."/>
        </authorList>
    </citation>
    <scope>STRUCTURE BY NMR OF 2-63</scope>
</reference>
<dbReference type="PDBsum" id="6EWV"/>
<evidence type="ECO:0000313" key="3">
    <source>
        <dbReference type="EMBL" id="ANG60397.1"/>
    </source>
</evidence>
<sequence length="527" mass="61386">MIDAAQIVDEALEQGITLFVVNNRLQYETSRDSIPTELLNKWKQHKQELIDFLNQLDSEEQTKIHVVRGEIRNNDKHEISNGKVPISYSQKMFWHFVEEKLLEDCFHVPIALLMEGELDHCVLEKSLNTILERHESLRFKFYKEDEQIFIQPDNSMKINLQVIKEFSKGMAKEKIGIEVNKLWQTKLRIPFDVYNDPLIRTFLIPISEKITVLLIDIHHIISDGWSVNIIMNEFKQLYTAYSLGQENPLAPIAMQYSGYIYYLQQSHTTEAVKKQIEFWQKQFSDVIAEREFPISFSKHPATKYRSHARLIKTPDSLNKVVLQYCEDHNITPYMLFMALFHTCLFMHYGGSKHITSSPKADRPRIEMYQTIGLFLDDLMVKSTISKEMSLQEIINQVSQYIYSAIDNSSAHISSLIDSVGEKIIDNIFNVVFNYVDIKSLYDFIDISKDGKLSLPNLDVELIEVEVIPFESLGMNLLYMPESIECELNYNPELYTEETIDSLSTYYERLLNVIVSGQEKESISQFYG</sequence>
<feature type="domain" description="Condensation" evidence="1">
    <location>
        <begin position="82"/>
        <end position="516"/>
    </location>
</feature>
<dbReference type="EMBL" id="NJAJ01000002">
    <property type="protein sequence ID" value="PHM67656.1"/>
    <property type="molecule type" value="Genomic_DNA"/>
</dbReference>
<dbReference type="RefSeq" id="WP_099123845.1">
    <property type="nucleotide sequence ID" value="NZ_CAWNRH010000093.1"/>
</dbReference>
<dbReference type="SMR" id="A0A173DW42"/>
<dbReference type="Pfam" id="PF18563">
    <property type="entry name" value="TubC_N"/>
    <property type="match status" value="1"/>
</dbReference>
<dbReference type="InterPro" id="IPR023213">
    <property type="entry name" value="CAT-like_dom_sf"/>
</dbReference>
<dbReference type="Pfam" id="PF00668">
    <property type="entry name" value="Condensation"/>
    <property type="match status" value="1"/>
</dbReference>
<dbReference type="Gene3D" id="3.30.559.30">
    <property type="entry name" value="Nonribosomal peptide synthetase, condensation domain"/>
    <property type="match status" value="1"/>
</dbReference>
<dbReference type="GO" id="GO:0003824">
    <property type="term" value="F:catalytic activity"/>
    <property type="evidence" value="ECO:0007669"/>
    <property type="project" value="InterPro"/>
</dbReference>
<dbReference type="InterPro" id="IPR044894">
    <property type="entry name" value="TubC_N_sf"/>
</dbReference>
<dbReference type="PANTHER" id="PTHR45527">
    <property type="entry name" value="NONRIBOSOMAL PEPTIDE SYNTHETASE"/>
    <property type="match status" value="1"/>
</dbReference>
<proteinExistence type="evidence at protein level"/>
<dbReference type="Gene3D" id="1.10.10.1830">
    <property type="entry name" value="Non-ribosomal peptide synthase, adenylation domain"/>
    <property type="match status" value="1"/>
</dbReference>
<gene>
    <name evidence="4" type="ORF">Xsto_00219</name>
</gene>
<dbReference type="PDB" id="6EWV">
    <property type="method" value="NMR"/>
    <property type="chains" value="A=2-63"/>
</dbReference>
<organism evidence="3">
    <name type="scientific">Xenorhabdus stockiae</name>
    <dbReference type="NCBI Taxonomy" id="351614"/>
    <lineage>
        <taxon>Bacteria</taxon>
        <taxon>Pseudomonadati</taxon>
        <taxon>Pseudomonadota</taxon>
        <taxon>Gammaproteobacteria</taxon>
        <taxon>Enterobacterales</taxon>
        <taxon>Morganellaceae</taxon>
        <taxon>Xenorhabdus</taxon>
    </lineage>
</organism>
<dbReference type="GO" id="GO:0044550">
    <property type="term" value="P:secondary metabolite biosynthetic process"/>
    <property type="evidence" value="ECO:0007669"/>
    <property type="project" value="TreeGrafter"/>
</dbReference>
<dbReference type="PDBsum" id="6EWU"/>
<dbReference type="EMBL" id="KR871229">
    <property type="protein sequence ID" value="ANG60397.1"/>
    <property type="molecule type" value="Genomic_DNA"/>
</dbReference>